<evidence type="ECO:0000313" key="1">
    <source>
        <dbReference type="EMBL" id="KZB93607.1"/>
    </source>
</evidence>
<dbReference type="Proteomes" id="UP000078460">
    <property type="component" value="Unassembled WGS sequence"/>
</dbReference>
<proteinExistence type="predicted"/>
<reference evidence="1" key="1">
    <citation type="submission" date="2016-03" db="EMBL/GenBank/DDBJ databases">
        <title>Sphingomonas melonis TY, whole genome shotgun sequencing.</title>
        <authorList>
            <person name="Wang H."/>
            <person name="Zhu P."/>
        </authorList>
    </citation>
    <scope>NUCLEOTIDE SEQUENCE [LARGE SCALE GENOMIC DNA]</scope>
    <source>
        <strain evidence="1">TY</strain>
    </source>
</reference>
<evidence type="ECO:0000313" key="2">
    <source>
        <dbReference type="Proteomes" id="UP000078460"/>
    </source>
</evidence>
<gene>
    <name evidence="1" type="ORF">AVM11_12130</name>
</gene>
<dbReference type="EMBL" id="LQCK02000068">
    <property type="protein sequence ID" value="KZB93607.1"/>
    <property type="molecule type" value="Genomic_DNA"/>
</dbReference>
<dbReference type="KEGG" id="smy:BJP26_14130"/>
<keyword evidence="2" id="KW-1185">Reference proteome</keyword>
<dbReference type="AlphaFoldDB" id="A0A175XYW3"/>
<organism evidence="1 2">
    <name type="scientific">Sphingomonas melonis TY</name>
    <dbReference type="NCBI Taxonomy" id="621456"/>
    <lineage>
        <taxon>Bacteria</taxon>
        <taxon>Pseudomonadati</taxon>
        <taxon>Pseudomonadota</taxon>
        <taxon>Alphaproteobacteria</taxon>
        <taxon>Sphingomonadales</taxon>
        <taxon>Sphingomonadaceae</taxon>
        <taxon>Sphingomonas</taxon>
    </lineage>
</organism>
<accession>A0A175XYW3</accession>
<comment type="caution">
    <text evidence="1">The sequence shown here is derived from an EMBL/GenBank/DDBJ whole genome shotgun (WGS) entry which is preliminary data.</text>
</comment>
<protein>
    <submittedName>
        <fullName evidence="1">Uncharacterized protein</fullName>
    </submittedName>
</protein>
<name>A0A175XYW3_9SPHN</name>
<sequence length="105" mass="12056">MDDVARHQKQEKFRADRDAIVAALEDQRAAIVQHIDAPEFLSTYFPQIAEMEELFATLASAFREAAERHRRTREWVGQDEALRDRFRLGSAQLLSDVAGTTGPWR</sequence>